<gene>
    <name evidence="3" type="ORF">B0T18DRAFT_427300</name>
</gene>
<feature type="domain" description="Ecp2 effector protein-like" evidence="2">
    <location>
        <begin position="45"/>
        <end position="151"/>
    </location>
</feature>
<comment type="caution">
    <text evidence="3">The sequence shown here is derived from an EMBL/GenBank/DDBJ whole genome shotgun (WGS) entry which is preliminary data.</text>
</comment>
<evidence type="ECO:0000313" key="3">
    <source>
        <dbReference type="EMBL" id="KAK0749126.1"/>
    </source>
</evidence>
<evidence type="ECO:0000256" key="1">
    <source>
        <dbReference type="SAM" id="SignalP"/>
    </source>
</evidence>
<keyword evidence="4" id="KW-1185">Reference proteome</keyword>
<name>A0AA40F0Z9_9PEZI</name>
<reference evidence="3" key="1">
    <citation type="submission" date="2023-06" db="EMBL/GenBank/DDBJ databases">
        <title>Genome-scale phylogeny and comparative genomics of the fungal order Sordariales.</title>
        <authorList>
            <consortium name="Lawrence Berkeley National Laboratory"/>
            <person name="Hensen N."/>
            <person name="Bonometti L."/>
            <person name="Westerberg I."/>
            <person name="Brannstrom I.O."/>
            <person name="Guillou S."/>
            <person name="Cros-Aarteil S."/>
            <person name="Calhoun S."/>
            <person name="Haridas S."/>
            <person name="Kuo A."/>
            <person name="Mondo S."/>
            <person name="Pangilinan J."/>
            <person name="Riley R."/>
            <person name="LaButti K."/>
            <person name="Andreopoulos B."/>
            <person name="Lipzen A."/>
            <person name="Chen C."/>
            <person name="Yanf M."/>
            <person name="Daum C."/>
            <person name="Ng V."/>
            <person name="Clum A."/>
            <person name="Steindorff A."/>
            <person name="Ohm R."/>
            <person name="Martin F."/>
            <person name="Silar P."/>
            <person name="Natvig D."/>
            <person name="Lalanne C."/>
            <person name="Gautier V."/>
            <person name="Ament-velasquez S.L."/>
            <person name="Kruys A."/>
            <person name="Hutchinson M.I."/>
            <person name="Powell A.J."/>
            <person name="Barry K."/>
            <person name="Miller A.N."/>
            <person name="Grigoriev I.V."/>
            <person name="Debuchy R."/>
            <person name="Gladieux P."/>
            <person name="Thoren M.H."/>
            <person name="Johannesson H."/>
        </authorList>
    </citation>
    <scope>NUCLEOTIDE SEQUENCE</scope>
    <source>
        <strain evidence="3">SMH3187-1</strain>
    </source>
</reference>
<evidence type="ECO:0000259" key="2">
    <source>
        <dbReference type="Pfam" id="PF14856"/>
    </source>
</evidence>
<feature type="chain" id="PRO_5041314256" description="Ecp2 effector protein-like domain-containing protein" evidence="1">
    <location>
        <begin position="23"/>
        <end position="163"/>
    </location>
</feature>
<dbReference type="Pfam" id="PF14856">
    <property type="entry name" value="Hce2"/>
    <property type="match status" value="1"/>
</dbReference>
<feature type="signal peptide" evidence="1">
    <location>
        <begin position="1"/>
        <end position="22"/>
    </location>
</feature>
<keyword evidence="1" id="KW-0732">Signal</keyword>
<dbReference type="EMBL" id="JAUKUD010000003">
    <property type="protein sequence ID" value="KAK0749126.1"/>
    <property type="molecule type" value="Genomic_DNA"/>
</dbReference>
<dbReference type="Proteomes" id="UP001172155">
    <property type="component" value="Unassembled WGS sequence"/>
</dbReference>
<accession>A0AA40F0Z9</accession>
<dbReference type="AlphaFoldDB" id="A0AA40F0Z9"/>
<evidence type="ECO:0000313" key="4">
    <source>
        <dbReference type="Proteomes" id="UP001172155"/>
    </source>
</evidence>
<protein>
    <recommendedName>
        <fullName evidence="2">Ecp2 effector protein-like domain-containing protein</fullName>
    </recommendedName>
</protein>
<sequence length="163" mass="17913">MKFTAATSLALSLAGLFGSANSAPTPASTTPAPTGDQIFERTINYCGDTMNWMYETTGGSPLWRDCLEIVNRQVHPFHQLLITRDYRVLISHGTCAFGAKAITLNGGEFTGDGIPIWWTNIGDEDIRDLVTEAVNRFKWNEFAGGRGFTQCGDAIVEWAIYRG</sequence>
<organism evidence="3 4">
    <name type="scientific">Schizothecium vesticola</name>
    <dbReference type="NCBI Taxonomy" id="314040"/>
    <lineage>
        <taxon>Eukaryota</taxon>
        <taxon>Fungi</taxon>
        <taxon>Dikarya</taxon>
        <taxon>Ascomycota</taxon>
        <taxon>Pezizomycotina</taxon>
        <taxon>Sordariomycetes</taxon>
        <taxon>Sordariomycetidae</taxon>
        <taxon>Sordariales</taxon>
        <taxon>Schizotheciaceae</taxon>
        <taxon>Schizothecium</taxon>
    </lineage>
</organism>
<proteinExistence type="predicted"/>
<dbReference type="InterPro" id="IPR029226">
    <property type="entry name" value="Ecp2-like"/>
</dbReference>